<dbReference type="Pfam" id="PF19305">
    <property type="entry name" value="MmgE_PrpD_C"/>
    <property type="match status" value="1"/>
</dbReference>
<protein>
    <submittedName>
        <fullName evidence="4">2-methylcitrate dehydratase PrpD</fullName>
    </submittedName>
</protein>
<name>A0A9P4IJP6_9PEZI</name>
<comment type="caution">
    <text evidence="4">The sequence shown here is derived from an EMBL/GenBank/DDBJ whole genome shotgun (WGS) entry which is preliminary data.</text>
</comment>
<dbReference type="OrthoDB" id="10267976at2759"/>
<dbReference type="PANTHER" id="PTHR16943">
    <property type="entry name" value="2-METHYLCITRATE DEHYDRATASE-RELATED"/>
    <property type="match status" value="1"/>
</dbReference>
<comment type="similarity">
    <text evidence="1">Belongs to the PrpD family.</text>
</comment>
<gene>
    <name evidence="4" type="ORF">NA57DRAFT_37662</name>
</gene>
<organism evidence="4 5">
    <name type="scientific">Rhizodiscina lignyota</name>
    <dbReference type="NCBI Taxonomy" id="1504668"/>
    <lineage>
        <taxon>Eukaryota</taxon>
        <taxon>Fungi</taxon>
        <taxon>Dikarya</taxon>
        <taxon>Ascomycota</taxon>
        <taxon>Pezizomycotina</taxon>
        <taxon>Dothideomycetes</taxon>
        <taxon>Pleosporomycetidae</taxon>
        <taxon>Aulographales</taxon>
        <taxon>Rhizodiscinaceae</taxon>
        <taxon>Rhizodiscina</taxon>
    </lineage>
</organism>
<feature type="domain" description="MmgE/PrpD N-terminal" evidence="2">
    <location>
        <begin position="16"/>
        <end position="241"/>
    </location>
</feature>
<dbReference type="SUPFAM" id="SSF103378">
    <property type="entry name" value="2-methylcitrate dehydratase PrpD"/>
    <property type="match status" value="1"/>
</dbReference>
<evidence type="ECO:0000313" key="5">
    <source>
        <dbReference type="Proteomes" id="UP000799772"/>
    </source>
</evidence>
<evidence type="ECO:0000259" key="3">
    <source>
        <dbReference type="Pfam" id="PF19305"/>
    </source>
</evidence>
<dbReference type="EMBL" id="ML978125">
    <property type="protein sequence ID" value="KAF2099406.1"/>
    <property type="molecule type" value="Genomic_DNA"/>
</dbReference>
<dbReference type="Pfam" id="PF03972">
    <property type="entry name" value="MmgE_PrpD_N"/>
    <property type="match status" value="1"/>
</dbReference>
<feature type="domain" description="MmgE/PrpD C-terminal" evidence="3">
    <location>
        <begin position="279"/>
        <end position="441"/>
    </location>
</feature>
<dbReference type="InterPro" id="IPR045337">
    <property type="entry name" value="MmgE_PrpD_C"/>
</dbReference>
<sequence length="479" mass="51162">MSQDLSVSSDRDRTLDLATYLSKLTYDDIPNDVVHIAKASILNSVGCGLSSAMLEPAKKLFAALDVTGKKPRPVTVLARPEHATVDDAALLNGLSMTARFFDDTHLGTVIHPSGPPLAAILAYAEAHHMSGKDVIVAFLVGVETLLAVGYALGLGPYRKGWHLTSITGTFGATAAIAKLMNLPPEKFAIAFGHASSMAAGSRGVFATDTLIMHAGRAAQNGLLAARIAREGFGSTTHALEKWVQLISVGDSNPSLVSAPADAKPNERKWEILENAFKPYPCGIVIHPIIDAGVEGHQYFFKSDDSPIKGKSPRDALDIFPEIEVLVTPLTLRLCSVKHPENFPQVMFSTYHGLAVGLVYGNGGIKEFSGEVANDPVIKALRDRTTLKTDDSLGDDQASVTFTYSSSTGRGEKKVFIEHATGSLLNPMTDKQLDTKFLDQAIAGNVDKGSASEALKELWDLEKVDDIGSVMKKLVSASVP</sequence>
<accession>A0A9P4IJP6</accession>
<dbReference type="InterPro" id="IPR045336">
    <property type="entry name" value="MmgE_PrpD_N"/>
</dbReference>
<keyword evidence="5" id="KW-1185">Reference proteome</keyword>
<proteinExistence type="inferred from homology"/>
<dbReference type="AlphaFoldDB" id="A0A9P4IJP6"/>
<evidence type="ECO:0000259" key="2">
    <source>
        <dbReference type="Pfam" id="PF03972"/>
    </source>
</evidence>
<dbReference type="InterPro" id="IPR036148">
    <property type="entry name" value="MmgE/PrpD_sf"/>
</dbReference>
<dbReference type="InterPro" id="IPR005656">
    <property type="entry name" value="MmgE_PrpD"/>
</dbReference>
<dbReference type="Proteomes" id="UP000799772">
    <property type="component" value="Unassembled WGS sequence"/>
</dbReference>
<dbReference type="GO" id="GO:0016829">
    <property type="term" value="F:lyase activity"/>
    <property type="evidence" value="ECO:0007669"/>
    <property type="project" value="InterPro"/>
</dbReference>
<evidence type="ECO:0000256" key="1">
    <source>
        <dbReference type="ARBA" id="ARBA00006174"/>
    </source>
</evidence>
<dbReference type="PANTHER" id="PTHR16943:SF8">
    <property type="entry name" value="2-METHYLCITRATE DEHYDRATASE"/>
    <property type="match status" value="1"/>
</dbReference>
<dbReference type="Gene3D" id="3.30.1330.120">
    <property type="entry name" value="2-methylcitrate dehydratase PrpD"/>
    <property type="match status" value="1"/>
</dbReference>
<dbReference type="Gene3D" id="1.10.4100.10">
    <property type="entry name" value="2-methylcitrate dehydratase PrpD"/>
    <property type="match status" value="1"/>
</dbReference>
<dbReference type="InterPro" id="IPR042188">
    <property type="entry name" value="MmgE/PrpD_sf_2"/>
</dbReference>
<evidence type="ECO:0000313" key="4">
    <source>
        <dbReference type="EMBL" id="KAF2099406.1"/>
    </source>
</evidence>
<reference evidence="4" key="1">
    <citation type="journal article" date="2020" name="Stud. Mycol.">
        <title>101 Dothideomycetes genomes: a test case for predicting lifestyles and emergence of pathogens.</title>
        <authorList>
            <person name="Haridas S."/>
            <person name="Albert R."/>
            <person name="Binder M."/>
            <person name="Bloem J."/>
            <person name="Labutti K."/>
            <person name="Salamov A."/>
            <person name="Andreopoulos B."/>
            <person name="Baker S."/>
            <person name="Barry K."/>
            <person name="Bills G."/>
            <person name="Bluhm B."/>
            <person name="Cannon C."/>
            <person name="Castanera R."/>
            <person name="Culley D."/>
            <person name="Daum C."/>
            <person name="Ezra D."/>
            <person name="Gonzalez J."/>
            <person name="Henrissat B."/>
            <person name="Kuo A."/>
            <person name="Liang C."/>
            <person name="Lipzen A."/>
            <person name="Lutzoni F."/>
            <person name="Magnuson J."/>
            <person name="Mondo S."/>
            <person name="Nolan M."/>
            <person name="Ohm R."/>
            <person name="Pangilinan J."/>
            <person name="Park H.-J."/>
            <person name="Ramirez L."/>
            <person name="Alfaro M."/>
            <person name="Sun H."/>
            <person name="Tritt A."/>
            <person name="Yoshinaga Y."/>
            <person name="Zwiers L.-H."/>
            <person name="Turgeon B."/>
            <person name="Goodwin S."/>
            <person name="Spatafora J."/>
            <person name="Crous P."/>
            <person name="Grigoriev I."/>
        </authorList>
    </citation>
    <scope>NUCLEOTIDE SEQUENCE</scope>
    <source>
        <strain evidence="4">CBS 133067</strain>
    </source>
</reference>
<dbReference type="InterPro" id="IPR042183">
    <property type="entry name" value="MmgE/PrpD_sf_1"/>
</dbReference>